<evidence type="ECO:0000256" key="9">
    <source>
        <dbReference type="ARBA" id="ARBA00022842"/>
    </source>
</evidence>
<dbReference type="GO" id="GO:0004642">
    <property type="term" value="F:phosphoribosylformylglycinamidine synthase activity"/>
    <property type="evidence" value="ECO:0007669"/>
    <property type="project" value="UniProtKB-EC"/>
</dbReference>
<dbReference type="InterPro" id="IPR029062">
    <property type="entry name" value="Class_I_gatase-like"/>
</dbReference>
<dbReference type="FunFam" id="1.10.8.750:FF:000001">
    <property type="entry name" value="Putative phosphoribosylformylglycinamidine synthase"/>
    <property type="match status" value="1"/>
</dbReference>
<keyword evidence="4" id="KW-0436">Ligase</keyword>
<dbReference type="InterPro" id="IPR036676">
    <property type="entry name" value="PurM-like_C_sf"/>
</dbReference>
<evidence type="ECO:0000256" key="5">
    <source>
        <dbReference type="ARBA" id="ARBA00022723"/>
    </source>
</evidence>
<keyword evidence="6" id="KW-0547">Nucleotide-binding</keyword>
<keyword evidence="8" id="KW-0067">ATP-binding</keyword>
<dbReference type="SMART" id="SM01211">
    <property type="entry name" value="GATase_5"/>
    <property type="match status" value="1"/>
</dbReference>
<dbReference type="SUPFAM" id="SSF56042">
    <property type="entry name" value="PurM C-terminal domain-like"/>
    <property type="match status" value="2"/>
</dbReference>
<dbReference type="Proteomes" id="UP000591131">
    <property type="component" value="Unassembled WGS sequence"/>
</dbReference>
<dbReference type="Gene3D" id="3.90.650.10">
    <property type="entry name" value="PurM-like C-terminal domain"/>
    <property type="match status" value="2"/>
</dbReference>
<name>A0A7J6LZ19_PERCH</name>
<proteinExistence type="inferred from homology"/>
<keyword evidence="5" id="KW-0479">Metal-binding</keyword>
<dbReference type="NCBIfam" id="TIGR01735">
    <property type="entry name" value="FGAM_synt"/>
    <property type="match status" value="1"/>
</dbReference>
<evidence type="ECO:0000256" key="7">
    <source>
        <dbReference type="ARBA" id="ARBA00022755"/>
    </source>
</evidence>
<keyword evidence="7" id="KW-0658">Purine biosynthesis</keyword>
<reference evidence="17 18" key="1">
    <citation type="submission" date="2020-04" db="EMBL/GenBank/DDBJ databases">
        <title>Perkinsus chesapeaki whole genome sequence.</title>
        <authorList>
            <person name="Bogema D.R."/>
        </authorList>
    </citation>
    <scope>NUCLEOTIDE SEQUENCE [LARGE SCALE GENOMIC DNA]</scope>
    <source>
        <strain evidence="17">ATCC PRA-425</strain>
    </source>
</reference>
<dbReference type="Pfam" id="PF13507">
    <property type="entry name" value="GATase_5"/>
    <property type="match status" value="1"/>
</dbReference>
<dbReference type="CDD" id="cd02204">
    <property type="entry name" value="PurL_repeat2"/>
    <property type="match status" value="1"/>
</dbReference>
<dbReference type="InterPro" id="IPR041609">
    <property type="entry name" value="PurL_linker"/>
</dbReference>
<gene>
    <name evidence="17" type="ORF">FOL47_005095</name>
</gene>
<dbReference type="InterPro" id="IPR040707">
    <property type="entry name" value="FGAR-AT_N"/>
</dbReference>
<dbReference type="SUPFAM" id="SSF55326">
    <property type="entry name" value="PurM N-terminal domain-like"/>
    <property type="match status" value="2"/>
</dbReference>
<keyword evidence="9" id="KW-0460">Magnesium</keyword>
<comment type="caution">
    <text evidence="17">The sequence shown here is derived from an EMBL/GenBank/DDBJ whole genome shotgun (WGS) entry which is preliminary data.</text>
</comment>
<dbReference type="SUPFAM" id="SSF82697">
    <property type="entry name" value="PurS-like"/>
    <property type="match status" value="1"/>
</dbReference>
<dbReference type="OrthoDB" id="422629at2759"/>
<feature type="domain" description="FGAR-AT PurM N-terminal-like" evidence="16">
    <location>
        <begin position="1072"/>
        <end position="1238"/>
    </location>
</feature>
<evidence type="ECO:0000256" key="10">
    <source>
        <dbReference type="ARBA" id="ARBA00022962"/>
    </source>
</evidence>
<dbReference type="GO" id="GO:0005737">
    <property type="term" value="C:cytoplasm"/>
    <property type="evidence" value="ECO:0007669"/>
    <property type="project" value="TreeGrafter"/>
</dbReference>
<keyword evidence="10" id="KW-0315">Glutamine amidotransferase</keyword>
<dbReference type="EMBL" id="JAAPAO010000286">
    <property type="protein sequence ID" value="KAF4664485.1"/>
    <property type="molecule type" value="Genomic_DNA"/>
</dbReference>
<dbReference type="EC" id="6.3.5.3" evidence="3"/>
<dbReference type="InterPro" id="IPR010918">
    <property type="entry name" value="PurM-like_C_dom"/>
</dbReference>
<feature type="domain" description="PurM-like C-terminal" evidence="13">
    <location>
        <begin position="1258"/>
        <end position="1388"/>
    </location>
</feature>
<dbReference type="InterPro" id="IPR036921">
    <property type="entry name" value="PurM-like_N_sf"/>
</dbReference>
<dbReference type="UniPathway" id="UPA00074">
    <property type="reaction ID" value="UER00128"/>
</dbReference>
<evidence type="ECO:0000256" key="12">
    <source>
        <dbReference type="ARBA" id="ARBA00032632"/>
    </source>
</evidence>
<dbReference type="Gene3D" id="3.40.50.880">
    <property type="match status" value="1"/>
</dbReference>
<keyword evidence="18" id="KW-1185">Reference proteome</keyword>
<dbReference type="Pfam" id="PF02769">
    <property type="entry name" value="AIRS_C"/>
    <property type="match status" value="2"/>
</dbReference>
<evidence type="ECO:0000256" key="3">
    <source>
        <dbReference type="ARBA" id="ARBA00012747"/>
    </source>
</evidence>
<evidence type="ECO:0000256" key="4">
    <source>
        <dbReference type="ARBA" id="ARBA00022598"/>
    </source>
</evidence>
<dbReference type="Pfam" id="PF22689">
    <property type="entry name" value="FGAR-AT_PurM_N-like"/>
    <property type="match status" value="1"/>
</dbReference>
<dbReference type="SUPFAM" id="SSF109736">
    <property type="entry name" value="FGAM synthase PurL, linker domain"/>
    <property type="match status" value="1"/>
</dbReference>
<dbReference type="Gene3D" id="3.30.1330.10">
    <property type="entry name" value="PurM-like, N-terminal domain"/>
    <property type="match status" value="2"/>
</dbReference>
<evidence type="ECO:0000256" key="2">
    <source>
        <dbReference type="ARBA" id="ARBA00008608"/>
    </source>
</evidence>
<dbReference type="PANTHER" id="PTHR10099">
    <property type="entry name" value="PHOSPHORIBOSYLFORMYLGLYCINAMIDINE SYNTHASE"/>
    <property type="match status" value="1"/>
</dbReference>
<dbReference type="GO" id="GO:0005524">
    <property type="term" value="F:ATP binding"/>
    <property type="evidence" value="ECO:0007669"/>
    <property type="project" value="UniProtKB-KW"/>
</dbReference>
<evidence type="ECO:0000256" key="8">
    <source>
        <dbReference type="ARBA" id="ARBA00022840"/>
    </source>
</evidence>
<feature type="domain" description="PurM-like C-terminal" evidence="13">
    <location>
        <begin position="859"/>
        <end position="1014"/>
    </location>
</feature>
<evidence type="ECO:0000313" key="17">
    <source>
        <dbReference type="EMBL" id="KAF4664485.1"/>
    </source>
</evidence>
<dbReference type="CDD" id="cd01740">
    <property type="entry name" value="GATase1_FGAR_AT"/>
    <property type="match status" value="1"/>
</dbReference>
<evidence type="ECO:0000259" key="15">
    <source>
        <dbReference type="Pfam" id="PF18076"/>
    </source>
</evidence>
<evidence type="ECO:0000256" key="11">
    <source>
        <dbReference type="ARBA" id="ARBA00029823"/>
    </source>
</evidence>
<organism evidence="17 18">
    <name type="scientific">Perkinsus chesapeaki</name>
    <name type="common">Clam parasite</name>
    <name type="synonym">Perkinsus andrewsi</name>
    <dbReference type="NCBI Taxonomy" id="330153"/>
    <lineage>
        <taxon>Eukaryota</taxon>
        <taxon>Sar</taxon>
        <taxon>Alveolata</taxon>
        <taxon>Perkinsozoa</taxon>
        <taxon>Perkinsea</taxon>
        <taxon>Perkinsida</taxon>
        <taxon>Perkinsidae</taxon>
        <taxon>Perkinsus</taxon>
    </lineage>
</organism>
<evidence type="ECO:0000256" key="1">
    <source>
        <dbReference type="ARBA" id="ARBA00004920"/>
    </source>
</evidence>
<accession>A0A7J6LZ19</accession>
<evidence type="ECO:0000259" key="13">
    <source>
        <dbReference type="Pfam" id="PF02769"/>
    </source>
</evidence>
<feature type="domain" description="Phosphoribosylformylglycinamidine synthase N-terminal" evidence="15">
    <location>
        <begin position="451"/>
        <end position="554"/>
    </location>
</feature>
<evidence type="ECO:0000259" key="16">
    <source>
        <dbReference type="Pfam" id="PF22689"/>
    </source>
</evidence>
<dbReference type="SUPFAM" id="SSF52317">
    <property type="entry name" value="Class I glutamine amidotransferase-like"/>
    <property type="match status" value="1"/>
</dbReference>
<evidence type="ECO:0000256" key="6">
    <source>
        <dbReference type="ARBA" id="ARBA00022741"/>
    </source>
</evidence>
<comment type="similarity">
    <text evidence="2">In the N-terminal section; belongs to the FGAMS family.</text>
</comment>
<evidence type="ECO:0000259" key="14">
    <source>
        <dbReference type="Pfam" id="PF18072"/>
    </source>
</evidence>
<sequence length="1777" mass="192872">MGSDTVTVACGPGKRTDACYNIDASNTVQACRNPAECYADIPKFGDFYKCEPSKDMDWHKARKTTHYLNLDGPRYFKYEGIEVVEEASISSVNRSVSIPLRVALDGTEGITGGISANGESAGVLGLAKAAFTCRNDSTIADFCKTDGDLQGVTLDLPNSRLLFWNGDLPSGQGIWSEGLQDSGPRLPRYPGFMVYHPTMCGSGMLTPDISSSWLAVASTLHECLIVPSVFLESLLGWASSLHCSSSNRTCIADGPLPTLSFRLDEDRTSPTFSLPLEALLMEDKKTLCLQSFSSQLTGEFTNTPIIFGIRALRAAFSNITWAGNRVGFEVVKPSNEATASAGFGCALKPACIGQQRYDSRTNACIDPVCSAYALMTVDGLSKTCVWSTWVPYVFAMVVVLLSIGDVLSQRLYRISVRLAAQKVEPRSLRNSDVVVIEQEICFNVQVTGTVLTVEEENRLLWLLQETFPCLGSVATKETSLTEAKDGSTEVVEVGPRQQFVTAWCTNAVSICLSAGISSIERIERTRRYLIKRPSSTEQRATFLSQIHDRMTEMEYPVASGGFLYAEAAKPAPWGEVDVMGEGQKALESFSESNGLGYDSQDIDYYVKLFRDDLKRNPTTVECFDLAQGNSEHSRHWFFGGKLVVDGEEVPHTLFQLVKSPYKRVQQREKEGGRPNASTVAFSDNSSAIRGAAGGFTGLLPDMSTGDFAESSLIYDITFTCETHNFPCGVAPFPGAETGTGGRLRDGQSTGRGSLVVAGTAAYCVGALYLEDEEHEVDWEDRSWRYPSNLAAPVDILIQASNGASDYGNKFGEPVVNGFCRSYGAVVGGERIEWVKPIMMSGGLGAMDCRHRLKQTPPMPGAAIVKLGGPAYRLGVGGGAASSMVAGENQEELDFNAVQRGDPQMLQRVNRVIRYLVEMGEANPVLSIHDQGAGGAGNVLKEIGEPTGLEIDMKHMLIGDPSMSALELWIAEYQENDALLLPESKLGLLGDLCRREGAPWSKVGSVVKTGRCRVVDRDGKVPVDLPLDKVLCKMPQKTFHLTKPKSVDHKLGHFEEDVKTALWKVMRLVSVGSKRFLCNKVDRSVTGLIAQQQCVGPFHTPLANVAVTATSMLSIQGSATAIGERPIIGLSGDDSSLRAMARLAVAEALTNLVWVKLENLEDVRCSGNWMWAAKLPGEGYKMLKVAEAIDEVMSDIGIAIDGGKDSLSMAAQCPRRDDGPEDNKETVKAPGEVVVSVYGAVPDVTVKVTPDVKLSPSESGTSLAHVMLQSGHLNADGRISDFHVDQLRHAFLVTQDLISRGVISAGHDRSDGGLLVAACEMIMSGGHNGYLISIDEGNLREDEGGSGNVMEYLFSEGPGLILEVATSNVPTVMAAYGEKTKCKVLGNGVSGSTNVEVELRMKGGARRQLMVESVKDIRLQWEKTSFKLEELQADVTCVRQERDVMASRTTTPPYRLTFAPLPRAPASTQRKVRVAIIREEGSNGDREMAASFWNAGALPVDVIMGDIATGRTTLQGFAGVAFVGGFSYGDVLDSAKGWAGKATFNTRCRDQLQRFYDEEHTFSLGVCNGCQLMSLLGWVPGKTDKGGMLDLAQRARFVHNRSGRYESRFVSVALDPASPAIGTWFRGMGGSVLGVWIAHGEGRALFPDRDVYTKVMDSHLAPLRYVDDQGAPTSVYPFNPNGSIDGIAGLVTPDGRHLAMMPHPERCSMTWQWPWMPREWKGIRGSPWATMFRNIVEWSESRMAPEFGGGGGMTGRMTATMVSVAEDMDLDVEQLKAL</sequence>
<dbReference type="PROSITE" id="PS51273">
    <property type="entry name" value="GATASE_TYPE_1"/>
    <property type="match status" value="1"/>
</dbReference>
<dbReference type="GO" id="GO:0046872">
    <property type="term" value="F:metal ion binding"/>
    <property type="evidence" value="ECO:0007669"/>
    <property type="project" value="UniProtKB-KW"/>
</dbReference>
<dbReference type="InterPro" id="IPR010073">
    <property type="entry name" value="PurL_large"/>
</dbReference>
<dbReference type="PANTHER" id="PTHR10099:SF1">
    <property type="entry name" value="PHOSPHORIBOSYLFORMYLGLYCINAMIDINE SYNTHASE"/>
    <property type="match status" value="1"/>
</dbReference>
<dbReference type="Gene3D" id="1.10.8.750">
    <property type="entry name" value="Phosphoribosylformylglycinamidine synthase, linker domain"/>
    <property type="match status" value="1"/>
</dbReference>
<comment type="pathway">
    <text evidence="1">Purine metabolism; IMP biosynthesis via de novo pathway; 5-amino-1-(5-phospho-D-ribosyl)imidazole from N(2)-formyl-N(1)-(5-phospho-D-ribosyl)glycinamide: step 1/2.</text>
</comment>
<dbReference type="InterPro" id="IPR036604">
    <property type="entry name" value="PurS-like_sf"/>
</dbReference>
<evidence type="ECO:0000313" key="18">
    <source>
        <dbReference type="Proteomes" id="UP000591131"/>
    </source>
</evidence>
<dbReference type="NCBIfam" id="NF003672">
    <property type="entry name" value="PRK05297.1"/>
    <property type="match status" value="1"/>
</dbReference>
<dbReference type="Pfam" id="PF18076">
    <property type="entry name" value="FGAR-AT_N"/>
    <property type="match status" value="1"/>
</dbReference>
<dbReference type="InterPro" id="IPR055181">
    <property type="entry name" value="FGAR-AT_PurM_N-like"/>
</dbReference>
<dbReference type="Pfam" id="PF18072">
    <property type="entry name" value="FGAR-AT_linker"/>
    <property type="match status" value="1"/>
</dbReference>
<feature type="domain" description="Phosphoribosylformylglycinamidine synthase linker" evidence="14">
    <location>
        <begin position="586"/>
        <end position="635"/>
    </location>
</feature>
<dbReference type="GO" id="GO:0006189">
    <property type="term" value="P:'de novo' IMP biosynthetic process"/>
    <property type="evidence" value="ECO:0007669"/>
    <property type="project" value="UniProtKB-UniPathway"/>
</dbReference>
<protein>
    <recommendedName>
        <fullName evidence="3">phosphoribosylformylglycinamidine synthase</fullName>
        <ecNumber evidence="3">6.3.5.3</ecNumber>
    </recommendedName>
    <alternativeName>
        <fullName evidence="12">Formylglycinamide ribonucleotide amidotransferase</fullName>
    </alternativeName>
    <alternativeName>
        <fullName evidence="11">Formylglycinamide ribotide amidotransferase</fullName>
    </alternativeName>
</protein>